<evidence type="ECO:0000313" key="4">
    <source>
        <dbReference type="EMBL" id="CAG8561078.1"/>
    </source>
</evidence>
<evidence type="ECO:0000256" key="2">
    <source>
        <dbReference type="ARBA" id="ARBA00023239"/>
    </source>
</evidence>
<dbReference type="InterPro" id="IPR008929">
    <property type="entry name" value="Chondroitin_lyas"/>
</dbReference>
<comment type="caution">
    <text evidence="4">The sequence shown here is derived from an EMBL/GenBank/DDBJ whole genome shotgun (WGS) entry which is preliminary data.</text>
</comment>
<evidence type="ECO:0000313" key="5">
    <source>
        <dbReference type="Proteomes" id="UP000789508"/>
    </source>
</evidence>
<keyword evidence="1" id="KW-0732">Signal</keyword>
<dbReference type="Pfam" id="PF05426">
    <property type="entry name" value="Alginate_lyase"/>
    <property type="match status" value="1"/>
</dbReference>
<keyword evidence="2" id="KW-0456">Lyase</keyword>
<sequence>GIQVDLLSISGLKYFKANNLTNPGYAQTALNSLKRAASIALNKSQPYSVTNTSRIPPNGSKHEYYSWAPYFHADCGGVPRVRNPMTDCPYRRMDGKFAPDLNLLTDPRDSSSMVNDVVALSIYYYLYGDEKYAAKAVQLLDVWFVNPDTAMQPDVEFGQVVRGPGQWTGRVEGILDMRLYAYIPAAVELLTNSTAVGGKNSLFYTKMRTWFFQYGNWLLTSNLGTGARNAANNHATFYVVQLATYFAWTGQETKADMLIQEFLNRQFQSQIIASGEQPLESGRTVTVIPPYVFDRPFHYQYFNLIALTYVARVSQKLKNATNVWEQKTRQGATIKTAIDYLVDQGMPTNEDPLFFLVPLYSARQYYGDPTGKYAKFLTGLLQRANANDEWWLFWNPFALNGVDLSKINGSKVLNPVREKVIPVKLEYMMHNYSERTNGQLCELINGLK</sequence>
<gene>
    <name evidence="4" type="ORF">ALEPTO_LOCUS6354</name>
</gene>
<dbReference type="InterPro" id="IPR008397">
    <property type="entry name" value="Alginate_lyase_dom"/>
</dbReference>
<accession>A0A9N9BAH9</accession>
<proteinExistence type="predicted"/>
<keyword evidence="5" id="KW-1185">Reference proteome</keyword>
<evidence type="ECO:0000259" key="3">
    <source>
        <dbReference type="Pfam" id="PF05426"/>
    </source>
</evidence>
<feature type="domain" description="Alginate lyase" evidence="3">
    <location>
        <begin position="49"/>
        <end position="344"/>
    </location>
</feature>
<dbReference type="GO" id="GO:0016829">
    <property type="term" value="F:lyase activity"/>
    <property type="evidence" value="ECO:0007669"/>
    <property type="project" value="UniProtKB-KW"/>
</dbReference>
<dbReference type="Gene3D" id="1.50.10.100">
    <property type="entry name" value="Chondroitin AC/alginate lyase"/>
    <property type="match status" value="1"/>
</dbReference>
<reference evidence="4" key="1">
    <citation type="submission" date="2021-06" db="EMBL/GenBank/DDBJ databases">
        <authorList>
            <person name="Kallberg Y."/>
            <person name="Tangrot J."/>
            <person name="Rosling A."/>
        </authorList>
    </citation>
    <scope>NUCLEOTIDE SEQUENCE</scope>
    <source>
        <strain evidence="4">FL130A</strain>
    </source>
</reference>
<dbReference type="Proteomes" id="UP000789508">
    <property type="component" value="Unassembled WGS sequence"/>
</dbReference>
<dbReference type="SUPFAM" id="SSF48230">
    <property type="entry name" value="Chondroitin AC/alginate lyase"/>
    <property type="match status" value="1"/>
</dbReference>
<dbReference type="OrthoDB" id="63533at2759"/>
<evidence type="ECO:0000256" key="1">
    <source>
        <dbReference type="ARBA" id="ARBA00022729"/>
    </source>
</evidence>
<feature type="non-terminal residue" evidence="4">
    <location>
        <position position="448"/>
    </location>
</feature>
<protein>
    <submittedName>
        <fullName evidence="4">8916_t:CDS:1</fullName>
    </submittedName>
</protein>
<dbReference type="GO" id="GO:0042597">
    <property type="term" value="C:periplasmic space"/>
    <property type="evidence" value="ECO:0007669"/>
    <property type="project" value="InterPro"/>
</dbReference>
<name>A0A9N9BAH9_9GLOM</name>
<organism evidence="4 5">
    <name type="scientific">Ambispora leptoticha</name>
    <dbReference type="NCBI Taxonomy" id="144679"/>
    <lineage>
        <taxon>Eukaryota</taxon>
        <taxon>Fungi</taxon>
        <taxon>Fungi incertae sedis</taxon>
        <taxon>Mucoromycota</taxon>
        <taxon>Glomeromycotina</taxon>
        <taxon>Glomeromycetes</taxon>
        <taxon>Archaeosporales</taxon>
        <taxon>Ambisporaceae</taxon>
        <taxon>Ambispora</taxon>
    </lineage>
</organism>
<dbReference type="AlphaFoldDB" id="A0A9N9BAH9"/>
<dbReference type="EMBL" id="CAJVPS010002133">
    <property type="protein sequence ID" value="CAG8561078.1"/>
    <property type="molecule type" value="Genomic_DNA"/>
</dbReference>